<feature type="region of interest" description="Disordered" evidence="1">
    <location>
        <begin position="38"/>
        <end position="57"/>
    </location>
</feature>
<sequence>MSYAIEKRLLGVLIADHLANLSDRSNIINHNLHLHHEDESADDADNVSSKKRKKNTISEKVSIKTNGSTKCDDLVGDNNANIGMDCGDDVAAIMLGQVTQTEHCLLLYYRLLDMPGTIDACIDLLGRNSKVVKSSCDDRIGAAIEQSKDPNAASIAAFLIASSLIRDITANGIYDLSESATARPVNALQTTTSVNSVDSNISTGFAGHSTSVFKGIGFVEAIHEAREIAMKDNSDGFDTLKIITDRVGGRVSRELAFVYRKVLVKLIGLLHTPLMSSVKELLYESIGYLCVYTNEIWYIDDTGMDIIDMFSVLSPRLTSKLLSVLPNALTSVLLNCSTSARHSYTKYLLSVFDRVFSLLYENLGTEDSFDDIYIAVHNWLEFLCKQRNEINVMPNFNKMTLLVNKLVIEYLINSSDNNMCFSYGNGMNIDFYMHEILNFLGVICPENINGFLDVEALKSKFPSLDIHPMLKLFSLMWVGSDFISVNNLLDILNNLVDHVSDNLAIIAKLFSKFECKTLGKLPKSHEVYQKIPQLVKLPSYFEQDNPPYELFTDIYMMRQVLFPLISAIGKISPYKELKDLNHLGDKNVSWASSSQSANLELCLFLLRANPPSNFDIICLTRFKRGLYCYFALENLSKVALAIKDVGKALILSYDINKMMKEWHEEFQALDVISTEIISDMQLLLSKSITAFKNDHRSLSPNIWNKIKDLDDLYLPLLLGNLARIDSQWSEISDTMTEEIVGKLYEFTMCPKACSNASDYLILAHKLLLVNLGTNKFDSNVIEAASEFFKLGEVFSGNELYSSLFIVYNKCLTCHIDKDDLNSLKSTVTGAWENFIGYVIDFLDDKGITSIAYSIIYTGGKDLCNVSDMLNKLLESYDGLLEGKIAFQVHATALINLICKVIDKYCVDGTFFTPQLECNIVKVIFKCILLAREYPNVSAELSKSLLNCLKILKTQSTTDESDIAIFQLDLEIKLKGNLLSAKAGILRDLETEETTHVTLDYSLLIFALQNHYIRLNKYAISKYDTQLIELINPPYQLLRMVARELCNFGGIPKENRKGLSDFVDKYVLPMFFNGRGVSQDFCKSLYEFLRLRRPKLERPQTHMKLVSVLKGAEVHSRNGNVCRYF</sequence>
<name>I7IS10_BABMR</name>
<reference evidence="2 3" key="3">
    <citation type="journal article" date="2016" name="Sci. Rep.">
        <title>Genome-wide diversity and gene expression profiling of Babesia microti isolates identify polymorphic genes that mediate host-pathogen interactions.</title>
        <authorList>
            <person name="Silva J.C."/>
            <person name="Cornillot E."/>
            <person name="McCracken C."/>
            <person name="Usmani-Brown S."/>
            <person name="Dwivedi A."/>
            <person name="Ifeonu O.O."/>
            <person name="Crabtree J."/>
            <person name="Gotia H.T."/>
            <person name="Virji A.Z."/>
            <person name="Reynes C."/>
            <person name="Colinge J."/>
            <person name="Kumar V."/>
            <person name="Lawres L."/>
            <person name="Pazzi J.E."/>
            <person name="Pablo J.V."/>
            <person name="Hung C."/>
            <person name="Brancato J."/>
            <person name="Kumari P."/>
            <person name="Orvis J."/>
            <person name="Tretina K."/>
            <person name="Chibucos M."/>
            <person name="Ott S."/>
            <person name="Sadzewicz L."/>
            <person name="Sengamalay N."/>
            <person name="Shetty A.C."/>
            <person name="Su Q."/>
            <person name="Tallon L."/>
            <person name="Fraser C.M."/>
            <person name="Frutos R."/>
            <person name="Molina D.M."/>
            <person name="Krause P.J."/>
            <person name="Ben Mamoun C."/>
        </authorList>
    </citation>
    <scope>NUCLEOTIDE SEQUENCE [LARGE SCALE GENOMIC DNA]</scope>
    <source>
        <strain evidence="2 3">RI</strain>
    </source>
</reference>
<dbReference type="AlphaFoldDB" id="I7IS10"/>
<reference evidence="2 3" key="1">
    <citation type="journal article" date="2012" name="Nucleic Acids Res.">
        <title>Sequencing of the smallest Apicomplexan genome from the human pathogen Babesia microti.</title>
        <authorList>
            <person name="Cornillot E."/>
            <person name="Hadj-Kaddour K."/>
            <person name="Dassouli A."/>
            <person name="Noel B."/>
            <person name="Ranwez V."/>
            <person name="Vacherie B."/>
            <person name="Augagneur Y."/>
            <person name="Bres V."/>
            <person name="Duclos A."/>
            <person name="Randazzo S."/>
            <person name="Carcy B."/>
            <person name="Debierre-Grockiego F."/>
            <person name="Delbecq S."/>
            <person name="Moubri-Menage K."/>
            <person name="Shams-Eldin H."/>
            <person name="Usmani-Brown S."/>
            <person name="Bringaud F."/>
            <person name="Wincker P."/>
            <person name="Vivares C.P."/>
            <person name="Schwarz R.T."/>
            <person name="Schetters T.P."/>
            <person name="Krause P.J."/>
            <person name="Gorenflot A."/>
            <person name="Berry V."/>
            <person name="Barbe V."/>
            <person name="Ben Mamoun C."/>
        </authorList>
    </citation>
    <scope>NUCLEOTIDE SEQUENCE [LARGE SCALE GENOMIC DNA]</scope>
    <source>
        <strain evidence="2 3">RI</strain>
    </source>
</reference>
<keyword evidence="3" id="KW-1185">Reference proteome</keyword>
<accession>I7IS10</accession>
<protein>
    <submittedName>
        <fullName evidence="2">Uncharacterized protein</fullName>
    </submittedName>
</protein>
<dbReference type="EMBL" id="LN871599">
    <property type="protein sequence ID" value="CCF75216.1"/>
    <property type="molecule type" value="Genomic_DNA"/>
</dbReference>
<dbReference type="VEuPathDB" id="PiroplasmaDB:BmR1_04g05090"/>
<evidence type="ECO:0000256" key="1">
    <source>
        <dbReference type="SAM" id="MobiDB-lite"/>
    </source>
</evidence>
<evidence type="ECO:0000313" key="3">
    <source>
        <dbReference type="Proteomes" id="UP000002899"/>
    </source>
</evidence>
<organism evidence="2 3">
    <name type="scientific">Babesia microti (strain RI)</name>
    <dbReference type="NCBI Taxonomy" id="1133968"/>
    <lineage>
        <taxon>Eukaryota</taxon>
        <taxon>Sar</taxon>
        <taxon>Alveolata</taxon>
        <taxon>Apicomplexa</taxon>
        <taxon>Aconoidasida</taxon>
        <taxon>Piroplasmida</taxon>
        <taxon>Babesiidae</taxon>
        <taxon>Babesia</taxon>
    </lineage>
</organism>
<dbReference type="RefSeq" id="XP_012649624.1">
    <property type="nucleotide sequence ID" value="XM_012794170.1"/>
</dbReference>
<gene>
    <name evidence="2" type="ORF">BmR1_04g05090</name>
</gene>
<proteinExistence type="predicted"/>
<dbReference type="GeneID" id="24425662"/>
<dbReference type="KEGG" id="bmic:BmR1_04g05090"/>
<evidence type="ECO:0000313" key="2">
    <source>
        <dbReference type="EMBL" id="CCF75216.1"/>
    </source>
</evidence>
<reference evidence="2 3" key="2">
    <citation type="journal article" date="2013" name="PLoS ONE">
        <title>Whole genome mapping and re-organization of the nuclear and mitochondrial genomes of Babesia microti isolates.</title>
        <authorList>
            <person name="Cornillot E."/>
            <person name="Dassouli A."/>
            <person name="Garg A."/>
            <person name="Pachikara N."/>
            <person name="Randazzo S."/>
            <person name="Depoix D."/>
            <person name="Carcy B."/>
            <person name="Delbecq S."/>
            <person name="Frutos R."/>
            <person name="Silva J.C."/>
            <person name="Sutton R."/>
            <person name="Krause P.J."/>
            <person name="Mamoun C.B."/>
        </authorList>
    </citation>
    <scope>NUCLEOTIDE SEQUENCE [LARGE SCALE GENOMIC DNA]</scope>
    <source>
        <strain evidence="2 3">RI</strain>
    </source>
</reference>
<dbReference type="Proteomes" id="UP000002899">
    <property type="component" value="Chromosome IV"/>
</dbReference>